<dbReference type="PROSITE" id="PS50110">
    <property type="entry name" value="RESPONSE_REGULATORY"/>
    <property type="match status" value="1"/>
</dbReference>
<dbReference type="PANTHER" id="PTHR44520">
    <property type="entry name" value="RESPONSE REGULATOR RCP1-RELATED"/>
    <property type="match status" value="1"/>
</dbReference>
<name>A0ABV8P7V5_9SPHI</name>
<feature type="modified residue" description="4-aspartylphosphate" evidence="1">
    <location>
        <position position="57"/>
    </location>
</feature>
<feature type="domain" description="Response regulatory" evidence="2">
    <location>
        <begin position="4"/>
        <end position="125"/>
    </location>
</feature>
<dbReference type="RefSeq" id="WP_378984191.1">
    <property type="nucleotide sequence ID" value="NZ_JBHSBW010000009.1"/>
</dbReference>
<dbReference type="Pfam" id="PF00072">
    <property type="entry name" value="Response_reg"/>
    <property type="match status" value="1"/>
</dbReference>
<reference evidence="4" key="1">
    <citation type="journal article" date="2019" name="Int. J. Syst. Evol. Microbiol.">
        <title>The Global Catalogue of Microorganisms (GCM) 10K type strain sequencing project: providing services to taxonomists for standard genome sequencing and annotation.</title>
        <authorList>
            <consortium name="The Broad Institute Genomics Platform"/>
            <consortium name="The Broad Institute Genome Sequencing Center for Infectious Disease"/>
            <person name="Wu L."/>
            <person name="Ma J."/>
        </authorList>
    </citation>
    <scope>NUCLEOTIDE SEQUENCE [LARGE SCALE GENOMIC DNA]</scope>
    <source>
        <strain evidence="4">CCM 8691</strain>
    </source>
</reference>
<evidence type="ECO:0000313" key="4">
    <source>
        <dbReference type="Proteomes" id="UP001595789"/>
    </source>
</evidence>
<evidence type="ECO:0000256" key="1">
    <source>
        <dbReference type="PROSITE-ProRule" id="PRU00169"/>
    </source>
</evidence>
<comment type="caution">
    <text evidence="3">The sequence shown here is derived from an EMBL/GenBank/DDBJ whole genome shotgun (WGS) entry which is preliminary data.</text>
</comment>
<gene>
    <name evidence="3" type="ORF">ACFOWA_08910</name>
</gene>
<dbReference type="SUPFAM" id="SSF52172">
    <property type="entry name" value="CheY-like"/>
    <property type="match status" value="1"/>
</dbReference>
<dbReference type="CDD" id="cd00156">
    <property type="entry name" value="REC"/>
    <property type="match status" value="1"/>
</dbReference>
<dbReference type="SMART" id="SM00448">
    <property type="entry name" value="REC"/>
    <property type="match status" value="1"/>
</dbReference>
<keyword evidence="1" id="KW-0597">Phosphoprotein</keyword>
<dbReference type="InterPro" id="IPR052893">
    <property type="entry name" value="TCS_response_regulator"/>
</dbReference>
<dbReference type="Gene3D" id="3.40.50.2300">
    <property type="match status" value="1"/>
</dbReference>
<evidence type="ECO:0000259" key="2">
    <source>
        <dbReference type="PROSITE" id="PS50110"/>
    </source>
</evidence>
<accession>A0ABV8P7V5</accession>
<dbReference type="EMBL" id="JBHSBW010000009">
    <property type="protein sequence ID" value="MFC4211298.1"/>
    <property type="molecule type" value="Genomic_DNA"/>
</dbReference>
<dbReference type="PANTHER" id="PTHR44520:SF2">
    <property type="entry name" value="RESPONSE REGULATOR RCP1"/>
    <property type="match status" value="1"/>
</dbReference>
<sequence length="139" mass="16006">MNRKILVIDDDSLILLIHEAKLEEETNCACAYFDNAKSALEHIIDADSNTHFLLLLDINMPVMNGWDLLDEIKKHPFKNNILTIMVTSSVNEADKEKAQQYEMVLDFLSKPLKTRHIDRLRNIVEVAPFFKEAVPNQNV</sequence>
<evidence type="ECO:0000313" key="3">
    <source>
        <dbReference type="EMBL" id="MFC4211298.1"/>
    </source>
</evidence>
<organism evidence="3 4">
    <name type="scientific">Pedobacter lithocola</name>
    <dbReference type="NCBI Taxonomy" id="1908239"/>
    <lineage>
        <taxon>Bacteria</taxon>
        <taxon>Pseudomonadati</taxon>
        <taxon>Bacteroidota</taxon>
        <taxon>Sphingobacteriia</taxon>
        <taxon>Sphingobacteriales</taxon>
        <taxon>Sphingobacteriaceae</taxon>
        <taxon>Pedobacter</taxon>
    </lineage>
</organism>
<dbReference type="InterPro" id="IPR011006">
    <property type="entry name" value="CheY-like_superfamily"/>
</dbReference>
<dbReference type="Proteomes" id="UP001595789">
    <property type="component" value="Unassembled WGS sequence"/>
</dbReference>
<proteinExistence type="predicted"/>
<dbReference type="InterPro" id="IPR001789">
    <property type="entry name" value="Sig_transdc_resp-reg_receiver"/>
</dbReference>
<protein>
    <submittedName>
        <fullName evidence="3">Response regulator</fullName>
    </submittedName>
</protein>
<keyword evidence="4" id="KW-1185">Reference proteome</keyword>